<sequence length="370" mass="41218">MDARRSAGRFPRPGGEDGLTTDDRFHREEVQLANRNRGMPLEGLRYPVTPSGMHYLLVHFDIPHIDVRSWRLRIGGAVRLPLALTLDELKKRPVVTVPVTMECAGNGRALLEPRPVSQPWLVEAVSTAEWTGTPLRGLLDEAGLRNEAVEILFTGLDRGVQGDEVQHYQRSLSVAEARREEVLLAYAMNGRPLEPQHGFPLRLLVPGWYGMTSVKWLDRIDAVVEPFRGYQMTGTYRYSRSADDPGDPVTLMRVRALMIPPGIPDFRTRVRLVAAGAVTLAGRAWAGRAAVARVELSTDGGDTWSPCALDEPFSPHAWRGWTCEWNATPGRHALCVRATDSEGNVQPTAQYWTRQGMGNNMAQRVEVLVE</sequence>
<keyword evidence="2" id="KW-0500">Molybdenum</keyword>
<dbReference type="RefSeq" id="WP_096457788.1">
    <property type="nucleotide sequence ID" value="NZ_AP014936.1"/>
</dbReference>
<evidence type="ECO:0000313" key="8">
    <source>
        <dbReference type="EMBL" id="BAU46888.1"/>
    </source>
</evidence>
<evidence type="ECO:0000259" key="6">
    <source>
        <dbReference type="Pfam" id="PF00174"/>
    </source>
</evidence>
<dbReference type="PANTHER" id="PTHR19372:SF7">
    <property type="entry name" value="SULFITE OXIDASE, MITOCHONDRIAL"/>
    <property type="match status" value="1"/>
</dbReference>
<dbReference type="GO" id="GO:0020037">
    <property type="term" value="F:heme binding"/>
    <property type="evidence" value="ECO:0007669"/>
    <property type="project" value="TreeGrafter"/>
</dbReference>
<comment type="cofactor">
    <cofactor evidence="1">
        <name>Mo-molybdopterin</name>
        <dbReference type="ChEBI" id="CHEBI:71302"/>
    </cofactor>
</comment>
<dbReference type="Gene3D" id="3.90.420.10">
    <property type="entry name" value="Oxidoreductase, molybdopterin-binding domain"/>
    <property type="match status" value="1"/>
</dbReference>
<accession>A0A1B4V0C1</accession>
<dbReference type="InterPro" id="IPR008335">
    <property type="entry name" value="Mopterin_OxRdtase_euk"/>
</dbReference>
<evidence type="ECO:0000259" key="7">
    <source>
        <dbReference type="Pfam" id="PF03404"/>
    </source>
</evidence>
<dbReference type="GO" id="GO:0043546">
    <property type="term" value="F:molybdopterin cofactor binding"/>
    <property type="evidence" value="ECO:0007669"/>
    <property type="project" value="TreeGrafter"/>
</dbReference>
<protein>
    <submittedName>
        <fullName evidence="8">Sulfite oxidase</fullName>
    </submittedName>
</protein>
<feature type="region of interest" description="Disordered" evidence="5">
    <location>
        <begin position="1"/>
        <end position="23"/>
    </location>
</feature>
<evidence type="ECO:0000256" key="5">
    <source>
        <dbReference type="SAM" id="MobiDB-lite"/>
    </source>
</evidence>
<gene>
    <name evidence="8" type="ORF">SVA_0306</name>
</gene>
<evidence type="ECO:0000256" key="2">
    <source>
        <dbReference type="ARBA" id="ARBA00022505"/>
    </source>
</evidence>
<proteinExistence type="predicted"/>
<dbReference type="GO" id="GO:0030151">
    <property type="term" value="F:molybdenum ion binding"/>
    <property type="evidence" value="ECO:0007669"/>
    <property type="project" value="InterPro"/>
</dbReference>
<organism evidence="8 9">
    <name type="scientific">Sulfurifustis variabilis</name>
    <dbReference type="NCBI Taxonomy" id="1675686"/>
    <lineage>
        <taxon>Bacteria</taxon>
        <taxon>Pseudomonadati</taxon>
        <taxon>Pseudomonadota</taxon>
        <taxon>Gammaproteobacteria</taxon>
        <taxon>Acidiferrobacterales</taxon>
        <taxon>Acidiferrobacteraceae</taxon>
        <taxon>Sulfurifustis</taxon>
    </lineage>
</organism>
<dbReference type="Gene3D" id="2.60.40.650">
    <property type="match status" value="1"/>
</dbReference>
<dbReference type="CDD" id="cd02110">
    <property type="entry name" value="SO_family_Moco_dimer"/>
    <property type="match status" value="1"/>
</dbReference>
<dbReference type="Pfam" id="PF03404">
    <property type="entry name" value="Mo-co_dimer"/>
    <property type="match status" value="1"/>
</dbReference>
<reference evidence="8 9" key="1">
    <citation type="submission" date="2015-08" db="EMBL/GenBank/DDBJ databases">
        <title>Complete genome sequence of Sulfurifustis variabilis.</title>
        <authorList>
            <person name="Miura A."/>
            <person name="Kojima H."/>
            <person name="Fukui M."/>
        </authorList>
    </citation>
    <scope>NUCLEOTIDE SEQUENCE [LARGE SCALE GENOMIC DNA]</scope>
    <source>
        <strain evidence="9">skN76</strain>
    </source>
</reference>
<name>A0A1B4V0C1_9GAMM</name>
<keyword evidence="9" id="KW-1185">Reference proteome</keyword>
<dbReference type="GO" id="GO:0008482">
    <property type="term" value="F:sulfite oxidase activity"/>
    <property type="evidence" value="ECO:0007669"/>
    <property type="project" value="TreeGrafter"/>
</dbReference>
<dbReference type="GO" id="GO:0006790">
    <property type="term" value="P:sulfur compound metabolic process"/>
    <property type="evidence" value="ECO:0007669"/>
    <property type="project" value="TreeGrafter"/>
</dbReference>
<dbReference type="InterPro" id="IPR014756">
    <property type="entry name" value="Ig_E-set"/>
</dbReference>
<dbReference type="InterPro" id="IPR005066">
    <property type="entry name" value="MoCF_OxRdtse_dimer"/>
</dbReference>
<dbReference type="EMBL" id="AP014936">
    <property type="protein sequence ID" value="BAU46888.1"/>
    <property type="molecule type" value="Genomic_DNA"/>
</dbReference>
<evidence type="ECO:0000313" key="9">
    <source>
        <dbReference type="Proteomes" id="UP000218899"/>
    </source>
</evidence>
<dbReference type="AlphaFoldDB" id="A0A1B4V0C1"/>
<evidence type="ECO:0000256" key="4">
    <source>
        <dbReference type="ARBA" id="ARBA00023002"/>
    </source>
</evidence>
<evidence type="ECO:0000256" key="1">
    <source>
        <dbReference type="ARBA" id="ARBA00001924"/>
    </source>
</evidence>
<dbReference type="PRINTS" id="PR00407">
    <property type="entry name" value="EUMOPTERIN"/>
</dbReference>
<dbReference type="InterPro" id="IPR036374">
    <property type="entry name" value="OxRdtase_Mopterin-bd_sf"/>
</dbReference>
<keyword evidence="3" id="KW-0479">Metal-binding</keyword>
<feature type="domain" description="Moybdenum cofactor oxidoreductase dimerisation" evidence="7">
    <location>
        <begin position="268"/>
        <end position="368"/>
    </location>
</feature>
<feature type="domain" description="Oxidoreductase molybdopterin-binding" evidence="6">
    <location>
        <begin position="59"/>
        <end position="230"/>
    </location>
</feature>
<dbReference type="Proteomes" id="UP000218899">
    <property type="component" value="Chromosome"/>
</dbReference>
<dbReference type="OrthoDB" id="9795587at2"/>
<dbReference type="KEGG" id="sva:SVA_0306"/>
<dbReference type="SUPFAM" id="SSF56524">
    <property type="entry name" value="Oxidoreductase molybdopterin-binding domain"/>
    <property type="match status" value="1"/>
</dbReference>
<dbReference type="SUPFAM" id="SSF81296">
    <property type="entry name" value="E set domains"/>
    <property type="match status" value="1"/>
</dbReference>
<evidence type="ECO:0000256" key="3">
    <source>
        <dbReference type="ARBA" id="ARBA00022723"/>
    </source>
</evidence>
<dbReference type="PANTHER" id="PTHR19372">
    <property type="entry name" value="SULFITE REDUCTASE"/>
    <property type="match status" value="1"/>
</dbReference>
<dbReference type="InterPro" id="IPR000572">
    <property type="entry name" value="OxRdtase_Mopterin-bd_dom"/>
</dbReference>
<keyword evidence="4" id="KW-0560">Oxidoreductase</keyword>
<dbReference type="Pfam" id="PF00174">
    <property type="entry name" value="Oxidored_molyb"/>
    <property type="match status" value="1"/>
</dbReference>